<evidence type="ECO:0000313" key="5">
    <source>
        <dbReference type="EMBL" id="RST59346.1"/>
    </source>
</evidence>
<keyword evidence="5" id="KW-0808">Transferase</keyword>
<dbReference type="InterPro" id="IPR011009">
    <property type="entry name" value="Kinase-like_dom_sf"/>
</dbReference>
<dbReference type="SUPFAM" id="SSF56112">
    <property type="entry name" value="Protein kinase-like (PK-like)"/>
    <property type="match status" value="1"/>
</dbReference>
<evidence type="ECO:0000313" key="4">
    <source>
        <dbReference type="EMBL" id="GIN97439.1"/>
    </source>
</evidence>
<dbReference type="AlphaFoldDB" id="A0A429X7D9"/>
<keyword evidence="2" id="KW-0472">Membrane</keyword>
<evidence type="ECO:0000256" key="1">
    <source>
        <dbReference type="ARBA" id="ARBA00009670"/>
    </source>
</evidence>
<dbReference type="GO" id="GO:0005524">
    <property type="term" value="F:ATP binding"/>
    <property type="evidence" value="ECO:0007669"/>
    <property type="project" value="InterPro"/>
</dbReference>
<protein>
    <submittedName>
        <fullName evidence="4">ABC transporter</fullName>
    </submittedName>
    <submittedName>
        <fullName evidence="5">AarF/ABC1/UbiB kinase family protein</fullName>
    </submittedName>
</protein>
<dbReference type="OrthoDB" id="9795390at2"/>
<dbReference type="InterPro" id="IPR004147">
    <property type="entry name" value="ABC1_dom"/>
</dbReference>
<feature type="transmembrane region" description="Helical" evidence="2">
    <location>
        <begin position="530"/>
        <end position="550"/>
    </location>
</feature>
<proteinExistence type="inferred from homology"/>
<reference evidence="4 7" key="2">
    <citation type="submission" date="2021-03" db="EMBL/GenBank/DDBJ databases">
        <title>Antimicrobial resistance genes in bacteria isolated from Japanese honey, and their potential for conferring macrolide and lincosamide resistance in the American foulbrood pathogen Paenibacillus larvae.</title>
        <authorList>
            <person name="Okamoto M."/>
            <person name="Kumagai M."/>
            <person name="Kanamori H."/>
            <person name="Takamatsu D."/>
        </authorList>
    </citation>
    <scope>NUCLEOTIDE SEQUENCE [LARGE SCALE GENOMIC DNA]</scope>
    <source>
        <strain evidence="4 7">J6TS1</strain>
    </source>
</reference>
<keyword evidence="5" id="KW-0418">Kinase</keyword>
<evidence type="ECO:0000256" key="2">
    <source>
        <dbReference type="SAM" id="Phobius"/>
    </source>
</evidence>
<dbReference type="Proteomes" id="UP000287296">
    <property type="component" value="Unassembled WGS sequence"/>
</dbReference>
<dbReference type="PANTHER" id="PTHR10566">
    <property type="entry name" value="CHAPERONE-ACTIVITY OF BC1 COMPLEX CABC1 -RELATED"/>
    <property type="match status" value="1"/>
</dbReference>
<comment type="caution">
    <text evidence="5">The sequence shown here is derived from an EMBL/GenBank/DDBJ whole genome shotgun (WGS) entry which is preliminary data.</text>
</comment>
<feature type="domain" description="Protein kinase" evidence="3">
    <location>
        <begin position="122"/>
        <end position="448"/>
    </location>
</feature>
<feature type="transmembrane region" description="Helical" evidence="2">
    <location>
        <begin position="496"/>
        <end position="518"/>
    </location>
</feature>
<dbReference type="PROSITE" id="PS50011">
    <property type="entry name" value="PROTEIN_KINASE_DOM"/>
    <property type="match status" value="1"/>
</dbReference>
<dbReference type="Proteomes" id="UP000680670">
    <property type="component" value="Unassembled WGS sequence"/>
</dbReference>
<keyword evidence="7" id="KW-1185">Reference proteome</keyword>
<dbReference type="EMBL" id="QYTW02000011">
    <property type="protein sequence ID" value="RST59346.1"/>
    <property type="molecule type" value="Genomic_DNA"/>
</dbReference>
<evidence type="ECO:0000259" key="3">
    <source>
        <dbReference type="PROSITE" id="PS50011"/>
    </source>
</evidence>
<gene>
    <name evidence="5" type="ORF">D5F11_012165</name>
    <name evidence="4" type="ORF">J6TS1_33090</name>
</gene>
<dbReference type="GO" id="GO:0004672">
    <property type="term" value="F:protein kinase activity"/>
    <property type="evidence" value="ECO:0007669"/>
    <property type="project" value="InterPro"/>
</dbReference>
<dbReference type="InterPro" id="IPR050154">
    <property type="entry name" value="UbiB_kinase"/>
</dbReference>
<dbReference type="RefSeq" id="WP_120119449.1">
    <property type="nucleotide sequence ID" value="NZ_BORJ01000009.1"/>
</dbReference>
<dbReference type="PANTHER" id="PTHR10566:SF113">
    <property type="entry name" value="PROTEIN ACTIVITY OF BC1 COMPLEX KINASE 7, CHLOROPLASTIC"/>
    <property type="match status" value="1"/>
</dbReference>
<dbReference type="EMBL" id="BORJ01000009">
    <property type="protein sequence ID" value="GIN97439.1"/>
    <property type="molecule type" value="Genomic_DNA"/>
</dbReference>
<keyword evidence="2" id="KW-0812">Transmembrane</keyword>
<keyword evidence="2" id="KW-1133">Transmembrane helix</keyword>
<comment type="similarity">
    <text evidence="1">Belongs to the protein kinase superfamily. ADCK protein kinase family.</text>
</comment>
<evidence type="ECO:0000313" key="7">
    <source>
        <dbReference type="Proteomes" id="UP000680670"/>
    </source>
</evidence>
<reference evidence="5 6" key="1">
    <citation type="submission" date="2018-12" db="EMBL/GenBank/DDBJ databases">
        <authorList>
            <person name="Sun L."/>
            <person name="Chen Z."/>
        </authorList>
    </citation>
    <scope>NUCLEOTIDE SEQUENCE [LARGE SCALE GENOMIC DNA]</scope>
    <source>
        <strain evidence="5 6">LMG 29736</strain>
    </source>
</reference>
<name>A0A429X7D9_SIMTE</name>
<organism evidence="5 6">
    <name type="scientific">Siminovitchia terrae</name>
    <name type="common">Bacillus terrae</name>
    <dbReference type="NCBI Taxonomy" id="1914933"/>
    <lineage>
        <taxon>Bacteria</taxon>
        <taxon>Bacillati</taxon>
        <taxon>Bacillota</taxon>
        <taxon>Bacilli</taxon>
        <taxon>Bacillales</taxon>
        <taxon>Bacillaceae</taxon>
        <taxon>Siminovitchia</taxon>
    </lineage>
</organism>
<accession>A0A429X7D9</accession>
<sequence length="555" mass="63946">MIRRRIKHTQRYQEITNAFLKNGLSHFLFRMGLIDRSKKTQNSEENIHLKDIGIRLRSTLQGLGPTFIKLGQIASSRRDLIPEEIASELEKLQDDVQPFSYEEVHEIVEVELGEPIEKLFQTFNQEPLATASIGQVHVAQLFTGEEVAVKVQRPDIRSIIETDLEILHDLARVAEKRVEWARRYRIREMIEEFSFSLRNELDYEVEGHNGERIAKQFENVPTIHIPKVYWDFISKKVLTMEMIKGIKVTHIDTLDEKGYDRELIAARLADSMFTQILEYGFFHGDPHPGNIYILPDNVIAYLDFGMVGQLREDLKYHFSSLLINLQQGSSKGMIKTFSAMDLLNEHTDVTELKYDLDGLITKYYDTSLNEISMGAALTDVFAIAYQHRVSIPTEIAILGKAILTMEEIIKKLDPGFSVMKAVEPFAEKLFKQRLNPKNILSRSWDEFLENIEVVRDLPKDLKEIATTVKRGRLRFDINVKDLQTFLQRLDKISNRLSFSIILLSFSILMVGLIIGTAIADKQSLLFRLPVIEIGSIIATLMFLFMIFSIFRSGRM</sequence>
<dbReference type="InterPro" id="IPR000719">
    <property type="entry name" value="Prot_kinase_dom"/>
</dbReference>
<dbReference type="CDD" id="cd05121">
    <property type="entry name" value="ABC1_ADCK3-like"/>
    <property type="match status" value="1"/>
</dbReference>
<evidence type="ECO:0000313" key="6">
    <source>
        <dbReference type="Proteomes" id="UP000287296"/>
    </source>
</evidence>
<dbReference type="Pfam" id="PF03109">
    <property type="entry name" value="ABC1"/>
    <property type="match status" value="1"/>
</dbReference>